<evidence type="ECO:0000259" key="7">
    <source>
        <dbReference type="Pfam" id="PF14322"/>
    </source>
</evidence>
<evidence type="ECO:0000256" key="5">
    <source>
        <dbReference type="ARBA" id="ARBA00023237"/>
    </source>
</evidence>
<comment type="subcellular location">
    <subcellularLocation>
        <location evidence="1">Cell outer membrane</location>
    </subcellularLocation>
</comment>
<accession>A0A2T0WD44</accession>
<dbReference type="SUPFAM" id="SSF48452">
    <property type="entry name" value="TPR-like"/>
    <property type="match status" value="1"/>
</dbReference>
<dbReference type="InterPro" id="IPR012944">
    <property type="entry name" value="SusD_RagB_dom"/>
</dbReference>
<dbReference type="GO" id="GO:0009279">
    <property type="term" value="C:cell outer membrane"/>
    <property type="evidence" value="ECO:0007669"/>
    <property type="project" value="UniProtKB-SubCell"/>
</dbReference>
<dbReference type="InterPro" id="IPR011990">
    <property type="entry name" value="TPR-like_helical_dom_sf"/>
</dbReference>
<evidence type="ECO:0000313" key="8">
    <source>
        <dbReference type="EMBL" id="PRY84630.1"/>
    </source>
</evidence>
<evidence type="ECO:0000256" key="1">
    <source>
        <dbReference type="ARBA" id="ARBA00004442"/>
    </source>
</evidence>
<keyword evidence="3" id="KW-0732">Signal</keyword>
<protein>
    <submittedName>
        <fullName evidence="8">Putative outer membrane starch-binding protein</fullName>
    </submittedName>
</protein>
<comment type="similarity">
    <text evidence="2">Belongs to the SusD family.</text>
</comment>
<evidence type="ECO:0000313" key="9">
    <source>
        <dbReference type="Proteomes" id="UP000238157"/>
    </source>
</evidence>
<feature type="domain" description="SusD-like N-terminal" evidence="7">
    <location>
        <begin position="39"/>
        <end position="235"/>
    </location>
</feature>
<dbReference type="Gene3D" id="1.25.40.390">
    <property type="match status" value="1"/>
</dbReference>
<evidence type="ECO:0000256" key="2">
    <source>
        <dbReference type="ARBA" id="ARBA00006275"/>
    </source>
</evidence>
<dbReference type="EMBL" id="PVTR01000018">
    <property type="protein sequence ID" value="PRY84630.1"/>
    <property type="molecule type" value="Genomic_DNA"/>
</dbReference>
<dbReference type="CDD" id="cd08977">
    <property type="entry name" value="SusD"/>
    <property type="match status" value="1"/>
</dbReference>
<dbReference type="AlphaFoldDB" id="A0A2T0WD44"/>
<gene>
    <name evidence="8" type="ORF">CLW00_11813</name>
</gene>
<dbReference type="Pfam" id="PF14322">
    <property type="entry name" value="SusD-like_3"/>
    <property type="match status" value="1"/>
</dbReference>
<name>A0A2T0WD44_9BACT</name>
<feature type="domain" description="RagB/SusD" evidence="6">
    <location>
        <begin position="342"/>
        <end position="472"/>
    </location>
</feature>
<evidence type="ECO:0000256" key="3">
    <source>
        <dbReference type="ARBA" id="ARBA00022729"/>
    </source>
</evidence>
<dbReference type="PROSITE" id="PS51257">
    <property type="entry name" value="PROKAR_LIPOPROTEIN"/>
    <property type="match status" value="1"/>
</dbReference>
<dbReference type="Proteomes" id="UP000238157">
    <property type="component" value="Unassembled WGS sequence"/>
</dbReference>
<dbReference type="OrthoDB" id="691907at2"/>
<sequence>MKMKNYIYKGMAAGFIVLSGLGISCNVLDQDPQFQIATNEAFSNPVNAEAALNGLYNEAQLVYNWRVQTLGELASDLVQSVDTWDNFNVIDEFRQTPDNTEIDDLYTQIYRTIDLANNIIAFAPDVPGLGQERVNDMLGQAYTFRGMMYFELVKYFGGIPGKYGELGVIIETEPSIGVGEDAFKERASLQDTWNQVRTDLEMGESMLTESRASNFLTRSRLTRAAATAMLARYHLYLDNWAEAEAKANQVISQGSFELVQPFSDIFRTDFSAESIFEMHYNVVDFSGFRQWYFPASLNGRGGLSFHVPFANELLARQGEDDRSDLIALNPAFGGVYYSTKFDELQNASNVPVLRIAEMYLLRAEARARQGNVAGGLDDLNAVRNRAGLGNASAGSGEELVDLVLDERRFEFAIEGHRFFDMTRTGRAIAEFTEIPRTTGSGTYSIGNAGRFIFPIPNSEIFTNPNMVQNEAYR</sequence>
<evidence type="ECO:0000256" key="4">
    <source>
        <dbReference type="ARBA" id="ARBA00023136"/>
    </source>
</evidence>
<proteinExistence type="inferred from homology"/>
<keyword evidence="4" id="KW-0472">Membrane</keyword>
<organism evidence="8 9">
    <name type="scientific">Mongoliibacter ruber</name>
    <dbReference type="NCBI Taxonomy" id="1750599"/>
    <lineage>
        <taxon>Bacteria</taxon>
        <taxon>Pseudomonadati</taxon>
        <taxon>Bacteroidota</taxon>
        <taxon>Cytophagia</taxon>
        <taxon>Cytophagales</taxon>
        <taxon>Cyclobacteriaceae</taxon>
        <taxon>Mongoliibacter</taxon>
    </lineage>
</organism>
<dbReference type="InterPro" id="IPR033985">
    <property type="entry name" value="SusD-like_N"/>
</dbReference>
<dbReference type="Pfam" id="PF07980">
    <property type="entry name" value="SusD_RagB"/>
    <property type="match status" value="1"/>
</dbReference>
<keyword evidence="5" id="KW-0998">Cell outer membrane</keyword>
<comment type="caution">
    <text evidence="8">The sequence shown here is derived from an EMBL/GenBank/DDBJ whole genome shotgun (WGS) entry which is preliminary data.</text>
</comment>
<keyword evidence="9" id="KW-1185">Reference proteome</keyword>
<reference evidence="8 9" key="1">
    <citation type="submission" date="2018-03" db="EMBL/GenBank/DDBJ databases">
        <title>Genomic Encyclopedia of Archaeal and Bacterial Type Strains, Phase II (KMG-II): from individual species to whole genera.</title>
        <authorList>
            <person name="Goeker M."/>
        </authorList>
    </citation>
    <scope>NUCLEOTIDE SEQUENCE [LARGE SCALE GENOMIC DNA]</scope>
    <source>
        <strain evidence="8 9">DSM 27929</strain>
    </source>
</reference>
<evidence type="ECO:0000259" key="6">
    <source>
        <dbReference type="Pfam" id="PF07980"/>
    </source>
</evidence>